<dbReference type="Gene3D" id="1.10.630.10">
    <property type="entry name" value="Cytochrome P450"/>
    <property type="match status" value="1"/>
</dbReference>
<dbReference type="InterPro" id="IPR036396">
    <property type="entry name" value="Cyt_P450_sf"/>
</dbReference>
<dbReference type="RefSeq" id="WP_125052957.1">
    <property type="nucleotide sequence ID" value="NZ_BHZD01000001.1"/>
</dbReference>
<evidence type="ECO:0000256" key="3">
    <source>
        <dbReference type="ARBA" id="ARBA00022723"/>
    </source>
</evidence>
<dbReference type="SUPFAM" id="SSF48264">
    <property type="entry name" value="Cytochrome P450"/>
    <property type="match status" value="1"/>
</dbReference>
<name>A0A401VXL8_STREY</name>
<keyword evidence="6 7" id="KW-0503">Monooxygenase</keyword>
<dbReference type="EMBL" id="BHZD01000001">
    <property type="protein sequence ID" value="GCD41785.1"/>
    <property type="molecule type" value="Genomic_DNA"/>
</dbReference>
<accession>A0A401VXL8</accession>
<organism evidence="8 9">
    <name type="scientific">Streptomyces paromomycinus</name>
    <name type="common">Streptomyces rimosus subsp. paromomycinus</name>
    <dbReference type="NCBI Taxonomy" id="92743"/>
    <lineage>
        <taxon>Bacteria</taxon>
        <taxon>Bacillati</taxon>
        <taxon>Actinomycetota</taxon>
        <taxon>Actinomycetes</taxon>
        <taxon>Kitasatosporales</taxon>
        <taxon>Streptomycetaceae</taxon>
        <taxon>Streptomyces</taxon>
    </lineage>
</organism>
<keyword evidence="2 7" id="KW-0349">Heme</keyword>
<evidence type="ECO:0000313" key="8">
    <source>
        <dbReference type="EMBL" id="GCD41785.1"/>
    </source>
</evidence>
<dbReference type="CDD" id="cd11029">
    <property type="entry name" value="CYP107-like"/>
    <property type="match status" value="1"/>
</dbReference>
<dbReference type="FunFam" id="1.10.630.10:FF:000018">
    <property type="entry name" value="Cytochrome P450 monooxygenase"/>
    <property type="match status" value="1"/>
</dbReference>
<evidence type="ECO:0000256" key="4">
    <source>
        <dbReference type="ARBA" id="ARBA00023002"/>
    </source>
</evidence>
<dbReference type="InterPro" id="IPR001128">
    <property type="entry name" value="Cyt_P450"/>
</dbReference>
<keyword evidence="4 7" id="KW-0560">Oxidoreductase</keyword>
<dbReference type="PANTHER" id="PTHR46696">
    <property type="entry name" value="P450, PUTATIVE (EUROFUNG)-RELATED"/>
    <property type="match status" value="1"/>
</dbReference>
<keyword evidence="9" id="KW-1185">Reference proteome</keyword>
<gene>
    <name evidence="8" type="ORF">GKJPGBOP_01442</name>
</gene>
<dbReference type="Pfam" id="PF00067">
    <property type="entry name" value="p450"/>
    <property type="match status" value="1"/>
</dbReference>
<dbReference type="GO" id="GO:0005506">
    <property type="term" value="F:iron ion binding"/>
    <property type="evidence" value="ECO:0007669"/>
    <property type="project" value="InterPro"/>
</dbReference>
<dbReference type="GO" id="GO:0004497">
    <property type="term" value="F:monooxygenase activity"/>
    <property type="evidence" value="ECO:0007669"/>
    <property type="project" value="UniProtKB-KW"/>
</dbReference>
<evidence type="ECO:0000256" key="7">
    <source>
        <dbReference type="RuleBase" id="RU000461"/>
    </source>
</evidence>
<sequence length="431" mass="47379">MDLSPAIPATAGQPLSLKRPVLVLDPASPDMHRDAARMRAAGPVVPVTLPGDVACWAVTRNASARIIQSDPGTFSADRAHWRALKDGEVPEDWSLRGLAVPRRSLVTVDGLDHRRLRKPLASAFTARRVEELRTYIETTTARLLNVLAATAANASGGVVDFRKTLAWPLPMTVISHLLGVPQRDHADLRRWCQVIFDDTQDPADALMAFHDYLTRLVALRRRAPQDDLISALLSLPDDQQLTDEELIPTAQVLVIAGHETTVHLLVNGVRALCGHPQQLELLLRGKVSWETAVEEILRWQPPTANFLARFATRDVTVDGVDIAAGDMVMLSYIAMGRDEERYGPDAGRFDINRVPRSHLSFGYGTHRCPGERLARLEGALALRALFTRFPGLALADPPPRSPSVLMNSYPRLPVRLTPSADRPTADTPAEV</sequence>
<proteinExistence type="inferred from homology"/>
<dbReference type="GO" id="GO:0020037">
    <property type="term" value="F:heme binding"/>
    <property type="evidence" value="ECO:0007669"/>
    <property type="project" value="InterPro"/>
</dbReference>
<evidence type="ECO:0000313" key="9">
    <source>
        <dbReference type="Proteomes" id="UP000286746"/>
    </source>
</evidence>
<evidence type="ECO:0000256" key="5">
    <source>
        <dbReference type="ARBA" id="ARBA00023004"/>
    </source>
</evidence>
<dbReference type="PROSITE" id="PS00086">
    <property type="entry name" value="CYTOCHROME_P450"/>
    <property type="match status" value="1"/>
</dbReference>
<dbReference type="PANTHER" id="PTHR46696:SF1">
    <property type="entry name" value="CYTOCHROME P450 YJIB-RELATED"/>
    <property type="match status" value="1"/>
</dbReference>
<dbReference type="PRINTS" id="PR00359">
    <property type="entry name" value="BP450"/>
</dbReference>
<dbReference type="AlphaFoldDB" id="A0A401VXL8"/>
<reference evidence="8 9" key="1">
    <citation type="submission" date="2018-11" db="EMBL/GenBank/DDBJ databases">
        <title>Whole genome sequence of Streptomyces paromomycinus NBRC 15454(T).</title>
        <authorList>
            <person name="Komaki H."/>
            <person name="Tamura T."/>
        </authorList>
    </citation>
    <scope>NUCLEOTIDE SEQUENCE [LARGE SCALE GENOMIC DNA]</scope>
    <source>
        <strain evidence="8 9">NBRC 15454</strain>
    </source>
</reference>
<comment type="caution">
    <text evidence="8">The sequence shown here is derived from an EMBL/GenBank/DDBJ whole genome shotgun (WGS) entry which is preliminary data.</text>
</comment>
<dbReference type="InterPro" id="IPR002397">
    <property type="entry name" value="Cyt_P450_B"/>
</dbReference>
<evidence type="ECO:0000256" key="1">
    <source>
        <dbReference type="ARBA" id="ARBA00010617"/>
    </source>
</evidence>
<evidence type="ECO:0000256" key="2">
    <source>
        <dbReference type="ARBA" id="ARBA00022617"/>
    </source>
</evidence>
<comment type="similarity">
    <text evidence="1 7">Belongs to the cytochrome P450 family.</text>
</comment>
<dbReference type="Proteomes" id="UP000286746">
    <property type="component" value="Unassembled WGS sequence"/>
</dbReference>
<evidence type="ECO:0000256" key="6">
    <source>
        <dbReference type="ARBA" id="ARBA00023033"/>
    </source>
</evidence>
<protein>
    <submittedName>
        <fullName evidence="8">Cytochrome P450</fullName>
    </submittedName>
</protein>
<dbReference type="GO" id="GO:0016705">
    <property type="term" value="F:oxidoreductase activity, acting on paired donors, with incorporation or reduction of molecular oxygen"/>
    <property type="evidence" value="ECO:0007669"/>
    <property type="project" value="InterPro"/>
</dbReference>
<keyword evidence="3 7" id="KW-0479">Metal-binding</keyword>
<keyword evidence="5 7" id="KW-0408">Iron</keyword>
<dbReference type="InterPro" id="IPR017972">
    <property type="entry name" value="Cyt_P450_CS"/>
</dbReference>